<dbReference type="AlphaFoldDB" id="A0A1Y6CW36"/>
<organism evidence="1 2">
    <name type="scientific">Tistlia consotensis USBA 355</name>
    <dbReference type="NCBI Taxonomy" id="560819"/>
    <lineage>
        <taxon>Bacteria</taxon>
        <taxon>Pseudomonadati</taxon>
        <taxon>Pseudomonadota</taxon>
        <taxon>Alphaproteobacteria</taxon>
        <taxon>Rhodospirillales</taxon>
        <taxon>Rhodovibrionaceae</taxon>
        <taxon>Tistlia</taxon>
    </lineage>
</organism>
<protein>
    <submittedName>
        <fullName evidence="1">Uncharacterized protein</fullName>
    </submittedName>
</protein>
<evidence type="ECO:0000313" key="1">
    <source>
        <dbReference type="EMBL" id="SMF82966.1"/>
    </source>
</evidence>
<accession>A0A1Y6CW36</accession>
<dbReference type="STRING" id="560819.SAMN05428998_14829"/>
<dbReference type="Proteomes" id="UP000192917">
    <property type="component" value="Unassembled WGS sequence"/>
</dbReference>
<proteinExistence type="predicted"/>
<dbReference type="EMBL" id="FWZX01000048">
    <property type="protein sequence ID" value="SMF82966.1"/>
    <property type="molecule type" value="Genomic_DNA"/>
</dbReference>
<reference evidence="1 2" key="1">
    <citation type="submission" date="2017-04" db="EMBL/GenBank/DDBJ databases">
        <authorList>
            <person name="Afonso C.L."/>
            <person name="Miller P.J."/>
            <person name="Scott M.A."/>
            <person name="Spackman E."/>
            <person name="Goraichik I."/>
            <person name="Dimitrov K.M."/>
            <person name="Suarez D.L."/>
            <person name="Swayne D.E."/>
        </authorList>
    </citation>
    <scope>NUCLEOTIDE SEQUENCE [LARGE SCALE GENOMIC DNA]</scope>
    <source>
        <strain evidence="1 2">USBA 355</strain>
    </source>
</reference>
<name>A0A1Y6CW36_9PROT</name>
<sequence length="181" mass="20054">MTSRALIQSFDQRVVVPTLAVLGSIDDRLSRLPARQLLVMTAVREGDGLRAVQQYGGGPARSLFGLEPNTVHSLLDREIRSDWVAKILARLILHPPFDLTPAGSDALLEHLTWNPWLACAVARLKYWTVPKALPAAGAWRDLAAYWKQWFNTAAGAGTVEKFLASNAATIEYFEFIRRGQA</sequence>
<keyword evidence="2" id="KW-1185">Reference proteome</keyword>
<gene>
    <name evidence="1" type="ORF">SAMN05428998_14829</name>
</gene>
<evidence type="ECO:0000313" key="2">
    <source>
        <dbReference type="Proteomes" id="UP000192917"/>
    </source>
</evidence>